<keyword evidence="4 5" id="KW-0472">Membrane</keyword>
<feature type="transmembrane region" description="Helical" evidence="5">
    <location>
        <begin position="202"/>
        <end position="227"/>
    </location>
</feature>
<evidence type="ECO:0000256" key="5">
    <source>
        <dbReference type="SAM" id="Phobius"/>
    </source>
</evidence>
<dbReference type="EMBL" id="CACVKT020003691">
    <property type="protein sequence ID" value="CAC5385196.1"/>
    <property type="molecule type" value="Genomic_DNA"/>
</dbReference>
<dbReference type="FunFam" id="2.70.170.10:FF:000028">
    <property type="entry name" value="AcetylCholine Receptor"/>
    <property type="match status" value="1"/>
</dbReference>
<evidence type="ECO:0000256" key="3">
    <source>
        <dbReference type="ARBA" id="ARBA00022989"/>
    </source>
</evidence>
<proteinExistence type="predicted"/>
<dbReference type="CDD" id="cd19051">
    <property type="entry name" value="LGIC_TM_cation"/>
    <property type="match status" value="1"/>
</dbReference>
<dbReference type="InterPro" id="IPR006029">
    <property type="entry name" value="Neurotrans-gated_channel_TM"/>
</dbReference>
<feature type="transmembrane region" description="Helical" evidence="5">
    <location>
        <begin position="233"/>
        <end position="250"/>
    </location>
</feature>
<gene>
    <name evidence="8" type="ORF">MCOR_20765</name>
</gene>
<accession>A0A6J8BNL0</accession>
<name>A0A6J8BNL0_MYTCO</name>
<comment type="subcellular location">
    <subcellularLocation>
        <location evidence="1">Membrane</location>
        <topology evidence="1">Multi-pass membrane protein</topology>
    </subcellularLocation>
</comment>
<organism evidence="8 9">
    <name type="scientific">Mytilus coruscus</name>
    <name type="common">Sea mussel</name>
    <dbReference type="NCBI Taxonomy" id="42192"/>
    <lineage>
        <taxon>Eukaryota</taxon>
        <taxon>Metazoa</taxon>
        <taxon>Spiralia</taxon>
        <taxon>Lophotrochozoa</taxon>
        <taxon>Mollusca</taxon>
        <taxon>Bivalvia</taxon>
        <taxon>Autobranchia</taxon>
        <taxon>Pteriomorphia</taxon>
        <taxon>Mytilida</taxon>
        <taxon>Mytiloidea</taxon>
        <taxon>Mytilidae</taxon>
        <taxon>Mytilinae</taxon>
        <taxon>Mytilus</taxon>
    </lineage>
</organism>
<keyword evidence="2 5" id="KW-0812">Transmembrane</keyword>
<dbReference type="GO" id="GO:0016020">
    <property type="term" value="C:membrane"/>
    <property type="evidence" value="ECO:0007669"/>
    <property type="project" value="UniProtKB-SubCell"/>
</dbReference>
<feature type="domain" description="Neurotransmitter-gated ion-channel ligand-binding" evidence="6">
    <location>
        <begin position="2"/>
        <end position="183"/>
    </location>
</feature>
<reference evidence="8 9" key="1">
    <citation type="submission" date="2020-06" db="EMBL/GenBank/DDBJ databases">
        <authorList>
            <person name="Li R."/>
            <person name="Bekaert M."/>
        </authorList>
    </citation>
    <scope>NUCLEOTIDE SEQUENCE [LARGE SCALE GENOMIC DNA]</scope>
    <source>
        <strain evidence="9">wild</strain>
    </source>
</reference>
<evidence type="ECO:0000259" key="7">
    <source>
        <dbReference type="Pfam" id="PF02932"/>
    </source>
</evidence>
<evidence type="ECO:0000313" key="8">
    <source>
        <dbReference type="EMBL" id="CAC5385196.1"/>
    </source>
</evidence>
<feature type="transmembrane region" description="Helical" evidence="5">
    <location>
        <begin position="350"/>
        <end position="370"/>
    </location>
</feature>
<keyword evidence="3 5" id="KW-1133">Transmembrane helix</keyword>
<dbReference type="Pfam" id="PF02932">
    <property type="entry name" value="Neur_chan_memb"/>
    <property type="match status" value="1"/>
</dbReference>
<dbReference type="SUPFAM" id="SSF90112">
    <property type="entry name" value="Neurotransmitter-gated ion-channel transmembrane pore"/>
    <property type="match status" value="1"/>
</dbReference>
<dbReference type="GO" id="GO:0004888">
    <property type="term" value="F:transmembrane signaling receptor activity"/>
    <property type="evidence" value="ECO:0007669"/>
    <property type="project" value="InterPro"/>
</dbReference>
<dbReference type="InterPro" id="IPR036719">
    <property type="entry name" value="Neuro-gated_channel_TM_sf"/>
</dbReference>
<dbReference type="InterPro" id="IPR006202">
    <property type="entry name" value="Neur_chan_lig-bd"/>
</dbReference>
<dbReference type="CDD" id="cd18989">
    <property type="entry name" value="LGIC_ECD_cation"/>
    <property type="match status" value="1"/>
</dbReference>
<evidence type="ECO:0000313" key="9">
    <source>
        <dbReference type="Proteomes" id="UP000507470"/>
    </source>
</evidence>
<feature type="transmembrane region" description="Helical" evidence="5">
    <location>
        <begin position="262"/>
        <end position="287"/>
    </location>
</feature>
<dbReference type="PANTHER" id="PTHR18945">
    <property type="entry name" value="NEUROTRANSMITTER GATED ION CHANNEL"/>
    <property type="match status" value="1"/>
</dbReference>
<dbReference type="Gene3D" id="2.70.170.10">
    <property type="entry name" value="Neurotransmitter-gated ion-channel ligand-binding domain"/>
    <property type="match status" value="1"/>
</dbReference>
<dbReference type="PRINTS" id="PR00252">
    <property type="entry name" value="NRIONCHANNEL"/>
</dbReference>
<protein>
    <submittedName>
        <fullName evidence="8">CHRNA10</fullName>
    </submittedName>
</protein>
<dbReference type="OrthoDB" id="6096018at2759"/>
<feature type="domain" description="Neurotransmitter-gated ion-channel transmembrane" evidence="7">
    <location>
        <begin position="210"/>
        <end position="296"/>
    </location>
</feature>
<dbReference type="AlphaFoldDB" id="A0A6J8BNL0"/>
<sequence length="371" mass="41457">MKQLYTDIFASYQPSILPNSDFSTPLQITLQAYLMTITRFQEVEETLDVALGLISTWVDDGLSWTPSSYGNAEYIIVPHTDVWTPKFVLVNSVETYEPLAGDNDIFATIYHNGTMSIAYGDVLSSKCTANIYKFPFDSQTCDLQFAVWGITSNDITIIANPISLAFCNENSNWELDSYSSKSTIMNGYSMLILTMTIKRVPLYYVIMVALPTNMFFVLNPLVFLLPVESGERLGLAMTILLSYAIFLTMVQMSIPASSNPMSVLLIIMIVTIVISGITAAVTIYIAALYHREPHVKMNTFWKFIGTRLPWSRRHTPVQSLVNNGGKGDIVSSPIETSITWQEVCHALDTLMMVILYANIFIINCAFLIAVS</sequence>
<keyword evidence="9" id="KW-1185">Reference proteome</keyword>
<dbReference type="Gene3D" id="1.20.58.390">
    <property type="entry name" value="Neurotransmitter-gated ion-channel transmembrane domain"/>
    <property type="match status" value="1"/>
</dbReference>
<evidence type="ECO:0000256" key="4">
    <source>
        <dbReference type="ARBA" id="ARBA00023136"/>
    </source>
</evidence>
<dbReference type="InterPro" id="IPR038050">
    <property type="entry name" value="Neuro_actylchol_rec"/>
</dbReference>
<dbReference type="Pfam" id="PF02931">
    <property type="entry name" value="Neur_chan_LBD"/>
    <property type="match status" value="1"/>
</dbReference>
<dbReference type="GO" id="GO:0005230">
    <property type="term" value="F:extracellular ligand-gated monoatomic ion channel activity"/>
    <property type="evidence" value="ECO:0007669"/>
    <property type="project" value="InterPro"/>
</dbReference>
<dbReference type="Proteomes" id="UP000507470">
    <property type="component" value="Unassembled WGS sequence"/>
</dbReference>
<dbReference type="SUPFAM" id="SSF63712">
    <property type="entry name" value="Nicotinic receptor ligand binding domain-like"/>
    <property type="match status" value="1"/>
</dbReference>
<dbReference type="InterPro" id="IPR036734">
    <property type="entry name" value="Neur_chan_lig-bd_sf"/>
</dbReference>
<evidence type="ECO:0000259" key="6">
    <source>
        <dbReference type="Pfam" id="PF02931"/>
    </source>
</evidence>
<dbReference type="InterPro" id="IPR006201">
    <property type="entry name" value="Neur_channel"/>
</dbReference>
<evidence type="ECO:0000256" key="1">
    <source>
        <dbReference type="ARBA" id="ARBA00004141"/>
    </source>
</evidence>
<evidence type="ECO:0000256" key="2">
    <source>
        <dbReference type="ARBA" id="ARBA00022692"/>
    </source>
</evidence>